<protein>
    <submittedName>
        <fullName evidence="2">Uncharacterized protein</fullName>
    </submittedName>
</protein>
<name>A0A5D2DYU1_GOSDA</name>
<gene>
    <name evidence="2" type="ORF">ES288_A13G119000v1</name>
</gene>
<organism evidence="2 3">
    <name type="scientific">Gossypium darwinii</name>
    <name type="common">Darwin's cotton</name>
    <name type="synonym">Gossypium barbadense var. darwinii</name>
    <dbReference type="NCBI Taxonomy" id="34276"/>
    <lineage>
        <taxon>Eukaryota</taxon>
        <taxon>Viridiplantae</taxon>
        <taxon>Streptophyta</taxon>
        <taxon>Embryophyta</taxon>
        <taxon>Tracheophyta</taxon>
        <taxon>Spermatophyta</taxon>
        <taxon>Magnoliopsida</taxon>
        <taxon>eudicotyledons</taxon>
        <taxon>Gunneridae</taxon>
        <taxon>Pentapetalae</taxon>
        <taxon>rosids</taxon>
        <taxon>malvids</taxon>
        <taxon>Malvales</taxon>
        <taxon>Malvaceae</taxon>
        <taxon>Malvoideae</taxon>
        <taxon>Gossypium</taxon>
    </lineage>
</organism>
<dbReference type="AlphaFoldDB" id="A0A5D2DYU1"/>
<evidence type="ECO:0000313" key="2">
    <source>
        <dbReference type="EMBL" id="TYG86247.1"/>
    </source>
</evidence>
<keyword evidence="3" id="KW-1185">Reference proteome</keyword>
<feature type="compositionally biased region" description="Low complexity" evidence="1">
    <location>
        <begin position="121"/>
        <end position="143"/>
    </location>
</feature>
<dbReference type="Proteomes" id="UP000323506">
    <property type="component" value="Chromosome A13"/>
</dbReference>
<proteinExistence type="predicted"/>
<sequence length="172" mass="18871">MSYRFYFCKTFFILQNFHQILSSSSCFSSSFSFFIQKTTSFGTTIITTTTSKPSPLIPSLNDLVISASSLPPTPISLTQTTTFRSSIPSLSTAPISSDRRENQVNFVIDLFHQRVEQSQVSSGNNLNKNSNSGNGNGNNTSNNDAADLVSDALNKPGFDVIKGNHELDLGWR</sequence>
<feature type="region of interest" description="Disordered" evidence="1">
    <location>
        <begin position="119"/>
        <end position="147"/>
    </location>
</feature>
<accession>A0A5D2DYU1</accession>
<dbReference type="EMBL" id="CM017700">
    <property type="protein sequence ID" value="TYG86247.1"/>
    <property type="molecule type" value="Genomic_DNA"/>
</dbReference>
<dbReference type="PROSITE" id="PS51257">
    <property type="entry name" value="PROKAR_LIPOPROTEIN"/>
    <property type="match status" value="1"/>
</dbReference>
<evidence type="ECO:0000313" key="3">
    <source>
        <dbReference type="Proteomes" id="UP000323506"/>
    </source>
</evidence>
<evidence type="ECO:0000256" key="1">
    <source>
        <dbReference type="SAM" id="MobiDB-lite"/>
    </source>
</evidence>
<reference evidence="2 3" key="1">
    <citation type="submission" date="2019-06" db="EMBL/GenBank/DDBJ databases">
        <title>WGS assembly of Gossypium darwinii.</title>
        <authorList>
            <person name="Chen Z.J."/>
            <person name="Sreedasyam A."/>
            <person name="Ando A."/>
            <person name="Song Q."/>
            <person name="De L."/>
            <person name="Hulse-Kemp A."/>
            <person name="Ding M."/>
            <person name="Ye W."/>
            <person name="Kirkbride R."/>
            <person name="Jenkins J."/>
            <person name="Plott C."/>
            <person name="Lovell J."/>
            <person name="Lin Y.-M."/>
            <person name="Vaughn R."/>
            <person name="Liu B."/>
            <person name="Li W."/>
            <person name="Simpson S."/>
            <person name="Scheffler B."/>
            <person name="Saski C."/>
            <person name="Grover C."/>
            <person name="Hu G."/>
            <person name="Conover J."/>
            <person name="Carlson J."/>
            <person name="Shu S."/>
            <person name="Boston L."/>
            <person name="Williams M."/>
            <person name="Peterson D."/>
            <person name="Mcgee K."/>
            <person name="Jones D."/>
            <person name="Wendel J."/>
            <person name="Stelly D."/>
            <person name="Grimwood J."/>
            <person name="Schmutz J."/>
        </authorList>
    </citation>
    <scope>NUCLEOTIDE SEQUENCE [LARGE SCALE GENOMIC DNA]</scope>
    <source>
        <strain evidence="2">1808015.09</strain>
    </source>
</reference>